<evidence type="ECO:0000256" key="6">
    <source>
        <dbReference type="ARBA" id="ARBA00023239"/>
    </source>
</evidence>
<evidence type="ECO:0000256" key="7">
    <source>
        <dbReference type="ARBA" id="ARBA00023316"/>
    </source>
</evidence>
<evidence type="ECO:0000256" key="8">
    <source>
        <dbReference type="HAMAP-Rule" id="MF_02016"/>
    </source>
</evidence>
<dbReference type="GO" id="GO:0016998">
    <property type="term" value="P:cell wall macromolecule catabolic process"/>
    <property type="evidence" value="ECO:0007669"/>
    <property type="project" value="UniProtKB-UniRule"/>
</dbReference>
<dbReference type="InterPro" id="IPR001638">
    <property type="entry name" value="Solute-binding_3/MltF_N"/>
</dbReference>
<protein>
    <recommendedName>
        <fullName evidence="8">Membrane-bound lytic murein transglycosylase F</fullName>
        <ecNumber evidence="8">4.2.2.n1</ecNumber>
    </recommendedName>
    <alternativeName>
        <fullName evidence="8">Murein lyase F</fullName>
    </alternativeName>
</protein>
<feature type="region of interest" description="LT domain" evidence="8">
    <location>
        <begin position="267"/>
        <end position="468"/>
    </location>
</feature>
<comment type="similarity">
    <text evidence="2">Belongs to the bacterial solute-binding protein 3 family.</text>
</comment>
<evidence type="ECO:0000313" key="13">
    <source>
        <dbReference type="Proteomes" id="UP001347884"/>
    </source>
</evidence>
<proteinExistence type="inferred from homology"/>
<evidence type="ECO:0000256" key="5">
    <source>
        <dbReference type="ARBA" id="ARBA00023237"/>
    </source>
</evidence>
<gene>
    <name evidence="8 10" type="primary">mltF</name>
    <name evidence="11" type="ORF">DM482_06740</name>
    <name evidence="10" type="ORF">M5S13_09865</name>
</gene>
<dbReference type="EMBL" id="QJPJ01000009">
    <property type="protein sequence ID" value="PXZ38879.1"/>
    <property type="molecule type" value="Genomic_DNA"/>
</dbReference>
<dbReference type="Pfam" id="PF00497">
    <property type="entry name" value="SBP_bac_3"/>
    <property type="match status" value="1"/>
</dbReference>
<evidence type="ECO:0000313" key="11">
    <source>
        <dbReference type="EMBL" id="PXZ38879.1"/>
    </source>
</evidence>
<evidence type="ECO:0000256" key="3">
    <source>
        <dbReference type="ARBA" id="ARBA00022729"/>
    </source>
</evidence>
<comment type="catalytic activity">
    <reaction evidence="8">
        <text>Exolytic cleavage of the (1-&gt;4)-beta-glycosidic linkage between N-acetylmuramic acid (MurNAc) and N-acetylglucosamine (GlcNAc) residues in peptidoglycan, from either the reducing or the non-reducing ends of the peptidoglycan chains, with concomitant formation of a 1,6-anhydrobond in the MurNAc residue.</text>
        <dbReference type="EC" id="4.2.2.n1"/>
    </reaction>
</comment>
<comment type="domain">
    <text evidence="8">The N-terminal domain does not have lytic activity and probably modulates enzymatic activity. The C-terminal domain is the catalytic active domain.</text>
</comment>
<reference evidence="10" key="3">
    <citation type="submission" date="2022-05" db="EMBL/GenBank/DDBJ databases">
        <authorList>
            <person name="Chen Y."/>
            <person name="Zhu J."/>
            <person name="Zhu K."/>
        </authorList>
    </citation>
    <scope>NUCLEOTIDE SEQUENCE</scope>
    <source>
        <strain evidence="10">AV25</strain>
    </source>
</reference>
<dbReference type="PANTHER" id="PTHR35936">
    <property type="entry name" value="MEMBRANE-BOUND LYTIC MUREIN TRANSGLYCOSYLASE F"/>
    <property type="match status" value="1"/>
</dbReference>
<organism evidence="11 12">
    <name type="scientific">Avibacterium paragallinarum</name>
    <name type="common">Haemophilus gallinarum</name>
    <dbReference type="NCBI Taxonomy" id="728"/>
    <lineage>
        <taxon>Bacteria</taxon>
        <taxon>Pseudomonadati</taxon>
        <taxon>Pseudomonadota</taxon>
        <taxon>Gammaproteobacteria</taxon>
        <taxon>Pasteurellales</taxon>
        <taxon>Pasteurellaceae</taxon>
        <taxon>Avibacterium</taxon>
    </lineage>
</organism>
<dbReference type="RefSeq" id="WP_110479400.1">
    <property type="nucleotide sequence ID" value="NZ_CP081939.1"/>
</dbReference>
<dbReference type="GO" id="GO:0071555">
    <property type="term" value="P:cell wall organization"/>
    <property type="evidence" value="ECO:0007669"/>
    <property type="project" value="UniProtKB-KW"/>
</dbReference>
<evidence type="ECO:0000256" key="4">
    <source>
        <dbReference type="ARBA" id="ARBA00023136"/>
    </source>
</evidence>
<comment type="similarity">
    <text evidence="8">In the N-terminal section; belongs to the bacterial solute-binding protein 3 family.</text>
</comment>
<dbReference type="InterPro" id="IPR008258">
    <property type="entry name" value="Transglycosylase_SLT_dom_1"/>
</dbReference>
<dbReference type="Proteomes" id="UP000247594">
    <property type="component" value="Unassembled WGS sequence"/>
</dbReference>
<keyword evidence="6 8" id="KW-0456">Lyase</keyword>
<sequence length="468" mass="53281">MKGLFLRIVTAIALLLWAIDMVFPWQRIMQSEENPYAVIQSRGKLVVGTLNNPISYFIGNDGASGFDYELAKAFADYLGTELEIQAMENAEQLFTALSAGKIDVAAANLLYHPDRLTHFQIGPAYYSASWQLVYRKGNPRPATLANLTGKLVISKGEALNHLLTQFKVDVPELAWQVAEQSPEELLLQVAEGKIDYTIANSVDIAMLQQIKPQISVAFDVTDEATIHWYLAESSYSELQAALLEFMNNAIETGIMARIEEKYFNHLAQFDYVDTRSYLNAIETTLPKYEKLFEKYKGELDWRLLAAVAYQESHWNPEATSPTGVRGMMMLTKATADRMKITNRVDVEQSIKAGSEYLHLLLAQIPETVHQEDRIWFALAAYNMGLGHLIDVRRLTKELGGDPDNWLDVKKNLPLLAEKRYYTHLKYGYARGYEALQYVENIRRYMNSIVNYHRIQQNKEEQSPTSPAE</sequence>
<dbReference type="Proteomes" id="UP001347884">
    <property type="component" value="Unassembled WGS sequence"/>
</dbReference>
<dbReference type="GO" id="GO:0009279">
    <property type="term" value="C:cell outer membrane"/>
    <property type="evidence" value="ECO:0007669"/>
    <property type="project" value="UniProtKB-SubCell"/>
</dbReference>
<dbReference type="Gene3D" id="1.10.530.10">
    <property type="match status" value="1"/>
</dbReference>
<dbReference type="InterPro" id="IPR023346">
    <property type="entry name" value="Lysozyme-like_dom_sf"/>
</dbReference>
<keyword evidence="13" id="KW-1185">Reference proteome</keyword>
<dbReference type="InterPro" id="IPR000189">
    <property type="entry name" value="Transglyc_AS"/>
</dbReference>
<reference evidence="11 12" key="1">
    <citation type="submission" date="2018-06" db="EMBL/GenBank/DDBJ databases">
        <authorList>
            <person name="Teymurazov M."/>
            <person name="Kislichkina A."/>
            <person name="Abaymova A."/>
            <person name="Mukhina T."/>
            <person name="Mayskaya N."/>
            <person name="Svetoch E."/>
            <person name="Bogun A."/>
        </authorList>
    </citation>
    <scope>NUCLEOTIDE SEQUENCE [LARGE SCALE GENOMIC DNA]</scope>
    <source>
        <strain evidence="11 12">SCPM-O-B-8406</strain>
    </source>
</reference>
<comment type="subcellular location">
    <subcellularLocation>
        <location evidence="8">Cell outer membrane</location>
        <topology evidence="8">Peripheral membrane protein</topology>
    </subcellularLocation>
    <text evidence="8">Attached to the inner leaflet of the outer membrane.</text>
</comment>
<dbReference type="PROSITE" id="PS00922">
    <property type="entry name" value="TRANSGLYCOSYLASE"/>
    <property type="match status" value="1"/>
</dbReference>
<dbReference type="EMBL" id="JAMDKF010000024">
    <property type="protein sequence ID" value="MEE6042183.1"/>
    <property type="molecule type" value="Genomic_DNA"/>
</dbReference>
<dbReference type="Gene3D" id="3.40.190.10">
    <property type="entry name" value="Periplasmic binding protein-like II"/>
    <property type="match status" value="2"/>
</dbReference>
<evidence type="ECO:0000313" key="10">
    <source>
        <dbReference type="EMBL" id="MEE6042183.1"/>
    </source>
</evidence>
<evidence type="ECO:0000313" key="12">
    <source>
        <dbReference type="Proteomes" id="UP000247594"/>
    </source>
</evidence>
<dbReference type="GO" id="GO:0008933">
    <property type="term" value="F:peptidoglycan lytic transglycosylase activity"/>
    <property type="evidence" value="ECO:0007669"/>
    <property type="project" value="UniProtKB-UniRule"/>
</dbReference>
<dbReference type="NCBIfam" id="NF008112">
    <property type="entry name" value="PRK10859.1"/>
    <property type="match status" value="1"/>
</dbReference>
<dbReference type="EC" id="4.2.2.n1" evidence="8"/>
<feature type="domain" description="Solute-binding protein family 3/N-terminal" evidence="9">
    <location>
        <begin position="44"/>
        <end position="266"/>
    </location>
</feature>
<name>A0AAE5TK68_AVIPA</name>
<dbReference type="FunFam" id="1.10.530.10:FF:000003">
    <property type="entry name" value="Membrane-bound lytic murein transglycosylase F"/>
    <property type="match status" value="1"/>
</dbReference>
<keyword evidence="3 8" id="KW-0732">Signal</keyword>
<dbReference type="AlphaFoldDB" id="A0AAE5TK68"/>
<dbReference type="CDD" id="cd13403">
    <property type="entry name" value="MLTF-like"/>
    <property type="match status" value="1"/>
</dbReference>
<dbReference type="CDD" id="cd01009">
    <property type="entry name" value="PBP2_YfhD_N"/>
    <property type="match status" value="1"/>
</dbReference>
<keyword evidence="4 8" id="KW-0472">Membrane</keyword>
<reference evidence="10 13" key="2">
    <citation type="journal article" date="2022" name="Front. Microbiol.">
        <title>Commensal bacteria contribute to the growth of multidrug-resistant Avibacterium paragallinarum in chickens.</title>
        <authorList>
            <person name="Zhu J."/>
            <person name="Chen Y."/>
            <person name="Wu Y."/>
            <person name="Wang Y."/>
            <person name="Zhu K."/>
        </authorList>
    </citation>
    <scope>NUCLEOTIDE SEQUENCE [LARGE SCALE GENOMIC DNA]</scope>
    <source>
        <strain evidence="10 13">AV25</strain>
    </source>
</reference>
<evidence type="ECO:0000256" key="2">
    <source>
        <dbReference type="ARBA" id="ARBA00010333"/>
    </source>
</evidence>
<keyword evidence="5 8" id="KW-0998">Cell outer membrane</keyword>
<feature type="active site" evidence="8">
    <location>
        <position position="311"/>
    </location>
</feature>
<comment type="similarity">
    <text evidence="8">In the C-terminal section; belongs to the transglycosylase Slt family.</text>
</comment>
<dbReference type="SUPFAM" id="SSF53955">
    <property type="entry name" value="Lysozyme-like"/>
    <property type="match status" value="1"/>
</dbReference>
<dbReference type="Pfam" id="PF01464">
    <property type="entry name" value="SLT"/>
    <property type="match status" value="1"/>
</dbReference>
<dbReference type="GO" id="GO:0009253">
    <property type="term" value="P:peptidoglycan catabolic process"/>
    <property type="evidence" value="ECO:0007669"/>
    <property type="project" value="TreeGrafter"/>
</dbReference>
<dbReference type="InterPro" id="IPR023703">
    <property type="entry name" value="MltF"/>
</dbReference>
<evidence type="ECO:0000256" key="1">
    <source>
        <dbReference type="ARBA" id="ARBA00007734"/>
    </source>
</evidence>
<evidence type="ECO:0000259" key="9">
    <source>
        <dbReference type="SMART" id="SM00062"/>
    </source>
</evidence>
<accession>A0AAE5TK68</accession>
<comment type="similarity">
    <text evidence="1">Belongs to the transglycosylase Slt family.</text>
</comment>
<dbReference type="PANTHER" id="PTHR35936:SF32">
    <property type="entry name" value="MEMBRANE-BOUND LYTIC MUREIN TRANSGLYCOSYLASE F"/>
    <property type="match status" value="1"/>
</dbReference>
<keyword evidence="7 8" id="KW-0961">Cell wall biogenesis/degradation</keyword>
<dbReference type="SUPFAM" id="SSF53850">
    <property type="entry name" value="Periplasmic binding protein-like II"/>
    <property type="match status" value="1"/>
</dbReference>
<dbReference type="SMART" id="SM00062">
    <property type="entry name" value="PBPb"/>
    <property type="match status" value="1"/>
</dbReference>
<comment type="caution">
    <text evidence="8">Lacks conserved residue(s) required for the propagation of feature annotation.</text>
</comment>
<comment type="caution">
    <text evidence="11">The sequence shown here is derived from an EMBL/GenBank/DDBJ whole genome shotgun (WGS) entry which is preliminary data.</text>
</comment>
<comment type="function">
    <text evidence="8">Murein-degrading enzyme that degrades murein glycan strands and insoluble, high-molecular weight murein sacculi, with the concomitant formation of a 1,6-anhydromuramoyl product. Lytic transglycosylases (LTs) play an integral role in the metabolism of the peptidoglycan (PG) sacculus. Their lytic action creates space within the PG sacculus to allow for its expansion as well as for the insertion of various structures such as secretion systems and flagella.</text>
</comment>
<dbReference type="HAMAP" id="MF_02016">
    <property type="entry name" value="MltF"/>
    <property type="match status" value="1"/>
</dbReference>